<evidence type="ECO:0000256" key="5">
    <source>
        <dbReference type="ARBA" id="ARBA00022833"/>
    </source>
</evidence>
<accession>A0A9N9P707</accession>
<dbReference type="GO" id="GO:0006508">
    <property type="term" value="P:proteolysis"/>
    <property type="evidence" value="ECO:0007669"/>
    <property type="project" value="UniProtKB-KW"/>
</dbReference>
<dbReference type="EMBL" id="CAJVPV010060061">
    <property type="protein sequence ID" value="CAG8789579.1"/>
    <property type="molecule type" value="Genomic_DNA"/>
</dbReference>
<comment type="similarity">
    <text evidence="7">Belongs to the peptidase M36 family.</text>
</comment>
<gene>
    <name evidence="9" type="ORF">AMORRO_LOCUS18020</name>
</gene>
<evidence type="ECO:0000313" key="10">
    <source>
        <dbReference type="Proteomes" id="UP000789342"/>
    </source>
</evidence>
<feature type="non-terminal residue" evidence="9">
    <location>
        <position position="96"/>
    </location>
</feature>
<organism evidence="9 10">
    <name type="scientific">Acaulospora morrowiae</name>
    <dbReference type="NCBI Taxonomy" id="94023"/>
    <lineage>
        <taxon>Eukaryota</taxon>
        <taxon>Fungi</taxon>
        <taxon>Fungi incertae sedis</taxon>
        <taxon>Mucoromycota</taxon>
        <taxon>Glomeromycotina</taxon>
        <taxon>Glomeromycetes</taxon>
        <taxon>Diversisporales</taxon>
        <taxon>Acaulosporaceae</taxon>
        <taxon>Acaulospora</taxon>
    </lineage>
</organism>
<dbReference type="PANTHER" id="PTHR33478">
    <property type="entry name" value="EXTRACELLULAR METALLOPROTEINASE MEP"/>
    <property type="match status" value="1"/>
</dbReference>
<keyword evidence="2 7" id="KW-0645">Protease</keyword>
<keyword evidence="10" id="KW-1185">Reference proteome</keyword>
<dbReference type="OrthoDB" id="3227768at2759"/>
<keyword evidence="6 7" id="KW-0482">Metalloprotease</keyword>
<dbReference type="InterPro" id="IPR001842">
    <property type="entry name" value="Peptidase_M36"/>
</dbReference>
<evidence type="ECO:0000256" key="8">
    <source>
        <dbReference type="SAM" id="MobiDB-lite"/>
    </source>
</evidence>
<comment type="subcellular location">
    <subcellularLocation>
        <location evidence="7">Secreted</location>
    </subcellularLocation>
</comment>
<dbReference type="Gene3D" id="3.10.170.10">
    <property type="match status" value="1"/>
</dbReference>
<dbReference type="GO" id="GO:0005615">
    <property type="term" value="C:extracellular space"/>
    <property type="evidence" value="ECO:0007669"/>
    <property type="project" value="InterPro"/>
</dbReference>
<evidence type="ECO:0000313" key="9">
    <source>
        <dbReference type="EMBL" id="CAG8789579.1"/>
    </source>
</evidence>
<dbReference type="PANTHER" id="PTHR33478:SF1">
    <property type="entry name" value="EXTRACELLULAR METALLOPROTEINASE MEP"/>
    <property type="match status" value="1"/>
</dbReference>
<dbReference type="Proteomes" id="UP000789342">
    <property type="component" value="Unassembled WGS sequence"/>
</dbReference>
<keyword evidence="3 7" id="KW-0479">Metal-binding</keyword>
<evidence type="ECO:0000256" key="7">
    <source>
        <dbReference type="RuleBase" id="RU364017"/>
    </source>
</evidence>
<feature type="region of interest" description="Disordered" evidence="8">
    <location>
        <begin position="61"/>
        <end position="96"/>
    </location>
</feature>
<dbReference type="AlphaFoldDB" id="A0A9N9P707"/>
<feature type="compositionally biased region" description="Polar residues" evidence="8">
    <location>
        <begin position="81"/>
        <end position="96"/>
    </location>
</feature>
<dbReference type="GO" id="GO:0008270">
    <property type="term" value="F:zinc ion binding"/>
    <property type="evidence" value="ECO:0007669"/>
    <property type="project" value="InterPro"/>
</dbReference>
<feature type="non-terminal residue" evidence="9">
    <location>
        <position position="1"/>
    </location>
</feature>
<protein>
    <recommendedName>
        <fullName evidence="7">Extracellular metalloproteinase</fullName>
        <ecNumber evidence="7">3.4.24.-</ecNumber>
    </recommendedName>
    <alternativeName>
        <fullName evidence="7">Fungalysin</fullName>
    </alternativeName>
</protein>
<dbReference type="SUPFAM" id="SSF55486">
    <property type="entry name" value="Metalloproteases ('zincins'), catalytic domain"/>
    <property type="match status" value="1"/>
</dbReference>
<evidence type="ECO:0000256" key="2">
    <source>
        <dbReference type="ARBA" id="ARBA00022670"/>
    </source>
</evidence>
<reference evidence="9" key="1">
    <citation type="submission" date="2021-06" db="EMBL/GenBank/DDBJ databases">
        <authorList>
            <person name="Kallberg Y."/>
            <person name="Tangrot J."/>
            <person name="Rosling A."/>
        </authorList>
    </citation>
    <scope>NUCLEOTIDE SEQUENCE</scope>
    <source>
        <strain evidence="9">CL551</strain>
    </source>
</reference>
<dbReference type="GO" id="GO:0004222">
    <property type="term" value="F:metalloendopeptidase activity"/>
    <property type="evidence" value="ECO:0007669"/>
    <property type="project" value="InterPro"/>
</dbReference>
<keyword evidence="4 7" id="KW-0378">Hydrolase</keyword>
<comment type="caution">
    <text evidence="9">The sequence shown here is derived from an EMBL/GenBank/DDBJ whole genome shotgun (WGS) entry which is preliminary data.</text>
</comment>
<proteinExistence type="inferred from homology"/>
<evidence type="ECO:0000256" key="1">
    <source>
        <dbReference type="ARBA" id="ARBA00001947"/>
    </source>
</evidence>
<name>A0A9N9P707_9GLOM</name>
<keyword evidence="5 7" id="KW-0862">Zinc</keyword>
<evidence type="ECO:0000256" key="6">
    <source>
        <dbReference type="ARBA" id="ARBA00023049"/>
    </source>
</evidence>
<evidence type="ECO:0000256" key="4">
    <source>
        <dbReference type="ARBA" id="ARBA00022801"/>
    </source>
</evidence>
<evidence type="ECO:0000256" key="3">
    <source>
        <dbReference type="ARBA" id="ARBA00022723"/>
    </source>
</evidence>
<dbReference type="EC" id="3.4.24.-" evidence="7"/>
<dbReference type="InterPro" id="IPR050371">
    <property type="entry name" value="Fungal_virulence_M36"/>
</dbReference>
<comment type="cofactor">
    <cofactor evidence="1 7">
        <name>Zn(2+)</name>
        <dbReference type="ChEBI" id="CHEBI:29105"/>
    </cofactor>
</comment>
<keyword evidence="7" id="KW-0865">Zymogen</keyword>
<sequence length="96" mass="10813">PEWKKNHRPESKESLVFDFPLNMTKPPTTYLNASITNLFYWNNMIHDLFYRYGFNEVAGNFQEDNNGKGGKGKDAVIANAQDGSGLNNANFATPPD</sequence>
<dbReference type="PRINTS" id="PR00999">
    <property type="entry name" value="FUNGALYSIN"/>
</dbReference>
<keyword evidence="7" id="KW-0964">Secreted</keyword>
<dbReference type="Pfam" id="PF02128">
    <property type="entry name" value="Peptidase_M36"/>
    <property type="match status" value="1"/>
</dbReference>